<dbReference type="Proteomes" id="UP000092460">
    <property type="component" value="Unassembled WGS sequence"/>
</dbReference>
<reference evidence="2" key="1">
    <citation type="submission" date="2015-01" db="EMBL/GenBank/DDBJ databases">
        <authorList>
            <person name="Aksoy S."/>
            <person name="Warren W."/>
            <person name="Wilson R.K."/>
        </authorList>
    </citation>
    <scope>NUCLEOTIDE SEQUENCE [LARGE SCALE GENOMIC DNA]</scope>
    <source>
        <strain evidence="2">IAEA</strain>
    </source>
</reference>
<sequence length="97" mass="10408">ATISKRKNWLNGKKIIRHEIGHLPFKVVATSFINNLVLKAIVRSSLPVIIACCGCKRSATSAIFSTPSLLILAGAICSNKEFTLSEGCRKPGRASIA</sequence>
<dbReference type="EMBL" id="JXJN01008676">
    <property type="status" value="NOT_ANNOTATED_CDS"/>
    <property type="molecule type" value="Genomic_DNA"/>
</dbReference>
<keyword evidence="2" id="KW-1185">Reference proteome</keyword>
<evidence type="ECO:0000313" key="2">
    <source>
        <dbReference type="Proteomes" id="UP000092460"/>
    </source>
</evidence>
<reference evidence="1" key="2">
    <citation type="submission" date="2020-05" db="UniProtKB">
        <authorList>
            <consortium name="EnsemblMetazoa"/>
        </authorList>
    </citation>
    <scope>IDENTIFICATION</scope>
    <source>
        <strain evidence="1">IAEA</strain>
    </source>
</reference>
<name>A0A1B0B5D0_9MUSC</name>
<dbReference type="EnsemblMetazoa" id="GPPI019424-RA">
    <property type="protein sequence ID" value="GPPI019424-PA"/>
    <property type="gene ID" value="GPPI019424"/>
</dbReference>
<protein>
    <submittedName>
        <fullName evidence="1">Uncharacterized protein</fullName>
    </submittedName>
</protein>
<evidence type="ECO:0000313" key="1">
    <source>
        <dbReference type="EnsemblMetazoa" id="GPPI019424-PA"/>
    </source>
</evidence>
<organism evidence="1 2">
    <name type="scientific">Glossina palpalis gambiensis</name>
    <dbReference type="NCBI Taxonomy" id="67801"/>
    <lineage>
        <taxon>Eukaryota</taxon>
        <taxon>Metazoa</taxon>
        <taxon>Ecdysozoa</taxon>
        <taxon>Arthropoda</taxon>
        <taxon>Hexapoda</taxon>
        <taxon>Insecta</taxon>
        <taxon>Pterygota</taxon>
        <taxon>Neoptera</taxon>
        <taxon>Endopterygota</taxon>
        <taxon>Diptera</taxon>
        <taxon>Brachycera</taxon>
        <taxon>Muscomorpha</taxon>
        <taxon>Hippoboscoidea</taxon>
        <taxon>Glossinidae</taxon>
        <taxon>Glossina</taxon>
    </lineage>
</organism>
<accession>A0A1B0B5D0</accession>
<dbReference type="VEuPathDB" id="VectorBase:GPPI019424"/>
<dbReference type="AlphaFoldDB" id="A0A1B0B5D0"/>
<proteinExistence type="predicted"/>